<comment type="caution">
    <text evidence="1">The sequence shown here is derived from an EMBL/GenBank/DDBJ whole genome shotgun (WGS) entry which is preliminary data.</text>
</comment>
<organism evidence="1 2">
    <name type="scientific">Cryptococcus amylolentus CBS 6039</name>
    <dbReference type="NCBI Taxonomy" id="1295533"/>
    <lineage>
        <taxon>Eukaryota</taxon>
        <taxon>Fungi</taxon>
        <taxon>Dikarya</taxon>
        <taxon>Basidiomycota</taxon>
        <taxon>Agaricomycotina</taxon>
        <taxon>Tremellomycetes</taxon>
        <taxon>Tremellales</taxon>
        <taxon>Cryptococcaceae</taxon>
        <taxon>Cryptococcus</taxon>
    </lineage>
</organism>
<keyword evidence="2" id="KW-1185">Reference proteome</keyword>
<sequence>MCSITPELFARLLPVHHMIFDYLSQSSPHLIAQLNKSYHRKTLPSLYRVVPVNRKSIAMFDMNSTRLDSPLPCPAHHTEVLRVVNLESALLFVNYRLEYNGQDPSPRDFPIIPLVKQVEFSFAVFQEDFFSRFYIRMVNLSCRERTLQNELRPQSQLKEFLVHIDCSSEKAKITDFYLTVEGISRYRTADFNHADTLTLVLHVPENGQMVFRGADIDRQTFYKLRFMLPPRLETKEEGSTGCTTGVSAPSPEVLNAFAALIGDFAFHILVDDVGSDLEEVEEWQLMGLALDTYTFEVCCRSAGEVKQLAKRHLRSRHPRLADPNLDWPVRFLELDKETVDDSIPATLQEQKLPILVKHQECPAGPASRLTYFQLSFRRI</sequence>
<dbReference type="InterPro" id="IPR022235">
    <property type="entry name" value="DUF3760"/>
</dbReference>
<name>A0A1E3I8X7_9TREE</name>
<gene>
    <name evidence="1" type="ORF">L202_00852</name>
</gene>
<dbReference type="Pfam" id="PF12586">
    <property type="entry name" value="DUF3760"/>
    <property type="match status" value="1"/>
</dbReference>
<evidence type="ECO:0000313" key="2">
    <source>
        <dbReference type="Proteomes" id="UP000094065"/>
    </source>
</evidence>
<dbReference type="RefSeq" id="XP_018998825.1">
    <property type="nucleotide sequence ID" value="XM_019134120.1"/>
</dbReference>
<protein>
    <submittedName>
        <fullName evidence="1">Uncharacterized protein</fullName>
    </submittedName>
</protein>
<dbReference type="GeneID" id="30152161"/>
<reference evidence="1 2" key="1">
    <citation type="submission" date="2016-06" db="EMBL/GenBank/DDBJ databases">
        <title>Evolution of pathogenesis and genome organization in the Tremellales.</title>
        <authorList>
            <person name="Cuomo C."/>
            <person name="Litvintseva A."/>
            <person name="Heitman J."/>
            <person name="Chen Y."/>
            <person name="Sun S."/>
            <person name="Springer D."/>
            <person name="Dromer F."/>
            <person name="Young S."/>
            <person name="Zeng Q."/>
            <person name="Chapman S."/>
            <person name="Gujja S."/>
            <person name="Saif S."/>
            <person name="Birren B."/>
        </authorList>
    </citation>
    <scope>NUCLEOTIDE SEQUENCE [LARGE SCALE GENOMIC DNA]</scope>
    <source>
        <strain evidence="1 2">CBS 6039</strain>
    </source>
</reference>
<dbReference type="EMBL" id="AWGJ01000001">
    <property type="protein sequence ID" value="ODN85022.1"/>
    <property type="molecule type" value="Genomic_DNA"/>
</dbReference>
<dbReference type="Proteomes" id="UP000094065">
    <property type="component" value="Unassembled WGS sequence"/>
</dbReference>
<dbReference type="AlphaFoldDB" id="A0A1E3I8X7"/>
<proteinExistence type="predicted"/>
<dbReference type="OrthoDB" id="2568275at2759"/>
<accession>A0A1E3I8X7</accession>
<evidence type="ECO:0000313" key="1">
    <source>
        <dbReference type="EMBL" id="ODN85022.1"/>
    </source>
</evidence>